<dbReference type="PANTHER" id="PTHR35864:SF1">
    <property type="entry name" value="ZINC METALLOPROTEASE YWHC-RELATED"/>
    <property type="match status" value="1"/>
</dbReference>
<organism evidence="15">
    <name type="scientific">Desulfobacca acetoxidans</name>
    <dbReference type="NCBI Taxonomy" id="60893"/>
    <lineage>
        <taxon>Bacteria</taxon>
        <taxon>Pseudomonadati</taxon>
        <taxon>Thermodesulfobacteriota</taxon>
        <taxon>Desulfobaccia</taxon>
        <taxon>Desulfobaccales</taxon>
        <taxon>Desulfobaccaceae</taxon>
        <taxon>Desulfobacca</taxon>
    </lineage>
</organism>
<keyword evidence="9" id="KW-0862">Zinc</keyword>
<feature type="transmembrane region" description="Helical" evidence="13">
    <location>
        <begin position="94"/>
        <end position="115"/>
    </location>
</feature>
<evidence type="ECO:0000256" key="1">
    <source>
        <dbReference type="ARBA" id="ARBA00001947"/>
    </source>
</evidence>
<evidence type="ECO:0000256" key="2">
    <source>
        <dbReference type="ARBA" id="ARBA00004651"/>
    </source>
</evidence>
<keyword evidence="7" id="KW-0479">Metal-binding</keyword>
<evidence type="ECO:0000256" key="11">
    <source>
        <dbReference type="ARBA" id="ARBA00023049"/>
    </source>
</evidence>
<evidence type="ECO:0000256" key="13">
    <source>
        <dbReference type="SAM" id="Phobius"/>
    </source>
</evidence>
<comment type="similarity">
    <text evidence="3">Belongs to the peptidase M50B family.</text>
</comment>
<feature type="transmembrane region" description="Helical" evidence="13">
    <location>
        <begin position="205"/>
        <end position="231"/>
    </location>
</feature>
<dbReference type="InterPro" id="IPR008915">
    <property type="entry name" value="Peptidase_M50"/>
</dbReference>
<evidence type="ECO:0000256" key="6">
    <source>
        <dbReference type="ARBA" id="ARBA00022692"/>
    </source>
</evidence>
<dbReference type="InterPro" id="IPR052348">
    <property type="entry name" value="Metallopeptidase_M50B"/>
</dbReference>
<evidence type="ECO:0000256" key="9">
    <source>
        <dbReference type="ARBA" id="ARBA00022833"/>
    </source>
</evidence>
<accession>A0A7C5ELQ6</accession>
<feature type="transmembrane region" description="Helical" evidence="13">
    <location>
        <begin position="135"/>
        <end position="154"/>
    </location>
</feature>
<evidence type="ECO:0000256" key="3">
    <source>
        <dbReference type="ARBA" id="ARBA00007931"/>
    </source>
</evidence>
<comment type="cofactor">
    <cofactor evidence="1">
        <name>Zn(2+)</name>
        <dbReference type="ChEBI" id="CHEBI:29105"/>
    </cofactor>
</comment>
<dbReference type="GO" id="GO:0008237">
    <property type="term" value="F:metallopeptidase activity"/>
    <property type="evidence" value="ECO:0007669"/>
    <property type="project" value="UniProtKB-KW"/>
</dbReference>
<protein>
    <submittedName>
        <fullName evidence="15">Site-2 protease family protein</fullName>
    </submittedName>
</protein>
<comment type="caution">
    <text evidence="15">The sequence shown here is derived from an EMBL/GenBank/DDBJ whole genome shotgun (WGS) entry which is preliminary data.</text>
</comment>
<keyword evidence="12 13" id="KW-0472">Membrane</keyword>
<keyword evidence="6 13" id="KW-0812">Transmembrane</keyword>
<reference evidence="15" key="1">
    <citation type="journal article" date="2020" name="mSystems">
        <title>Genome- and Community-Level Interaction Insights into Carbon Utilization and Element Cycling Functions of Hydrothermarchaeota in Hydrothermal Sediment.</title>
        <authorList>
            <person name="Zhou Z."/>
            <person name="Liu Y."/>
            <person name="Xu W."/>
            <person name="Pan J."/>
            <person name="Luo Z.H."/>
            <person name="Li M."/>
        </authorList>
    </citation>
    <scope>NUCLEOTIDE SEQUENCE [LARGE SCALE GENOMIC DNA]</scope>
    <source>
        <strain evidence="15">SpSt-853</strain>
    </source>
</reference>
<dbReference type="PANTHER" id="PTHR35864">
    <property type="entry name" value="ZINC METALLOPROTEASE MJ0611-RELATED"/>
    <property type="match status" value="1"/>
</dbReference>
<evidence type="ECO:0000256" key="7">
    <source>
        <dbReference type="ARBA" id="ARBA00022723"/>
    </source>
</evidence>
<name>A0A7C5ELQ6_9BACT</name>
<keyword evidence="10 13" id="KW-1133">Transmembrane helix</keyword>
<evidence type="ECO:0000256" key="10">
    <source>
        <dbReference type="ARBA" id="ARBA00022989"/>
    </source>
</evidence>
<sequence>MLPALGHGTGGAVLSGSLLPGGPGTAAGRRRGLASGSGMSLTNLTQMGLMLVVLLFSVIVHEVAHGYVAWLNGDPTARLMGRITLNPLPHIDPVGTILFPLLMLVLGLNFILGWARPVPVNPGNFRHERLGHLTTSAAGPLSNLLLAVLFSYLLHFRLGSPGLVLLCYYGCIINIYLALFNLIPIPPLDGSHLVAAFLPANLARVYSYLEPVGFIIIIVLFASGLMSRILFPLFQQIARWLEVPLVF</sequence>
<dbReference type="AlphaFoldDB" id="A0A7C5ELQ6"/>
<dbReference type="InterPro" id="IPR044537">
    <property type="entry name" value="Rip2-like"/>
</dbReference>
<evidence type="ECO:0000313" key="15">
    <source>
        <dbReference type="EMBL" id="HGZ11460.1"/>
    </source>
</evidence>
<keyword evidence="5 15" id="KW-0645">Protease</keyword>
<gene>
    <name evidence="15" type="ORF">ENW48_04515</name>
</gene>
<evidence type="ECO:0000259" key="14">
    <source>
        <dbReference type="Pfam" id="PF02163"/>
    </source>
</evidence>
<feature type="domain" description="Peptidase M50" evidence="14">
    <location>
        <begin position="163"/>
        <end position="219"/>
    </location>
</feature>
<keyword evidence="4" id="KW-1003">Cell membrane</keyword>
<dbReference type="EMBL" id="DTKJ01000031">
    <property type="protein sequence ID" value="HGZ11460.1"/>
    <property type="molecule type" value="Genomic_DNA"/>
</dbReference>
<evidence type="ECO:0000256" key="8">
    <source>
        <dbReference type="ARBA" id="ARBA00022801"/>
    </source>
</evidence>
<dbReference type="GO" id="GO:0006508">
    <property type="term" value="P:proteolysis"/>
    <property type="evidence" value="ECO:0007669"/>
    <property type="project" value="UniProtKB-KW"/>
</dbReference>
<evidence type="ECO:0000256" key="5">
    <source>
        <dbReference type="ARBA" id="ARBA00022670"/>
    </source>
</evidence>
<evidence type="ECO:0000256" key="12">
    <source>
        <dbReference type="ARBA" id="ARBA00023136"/>
    </source>
</evidence>
<keyword evidence="11" id="KW-0482">Metalloprotease</keyword>
<keyword evidence="8" id="KW-0378">Hydrolase</keyword>
<dbReference type="CDD" id="cd06158">
    <property type="entry name" value="S2P-M50_like_1"/>
    <property type="match status" value="1"/>
</dbReference>
<feature type="transmembrane region" description="Helical" evidence="13">
    <location>
        <begin position="49"/>
        <end position="73"/>
    </location>
</feature>
<feature type="transmembrane region" description="Helical" evidence="13">
    <location>
        <begin position="166"/>
        <end position="185"/>
    </location>
</feature>
<dbReference type="Pfam" id="PF02163">
    <property type="entry name" value="Peptidase_M50"/>
    <property type="match status" value="1"/>
</dbReference>
<dbReference type="GO" id="GO:0005886">
    <property type="term" value="C:plasma membrane"/>
    <property type="evidence" value="ECO:0007669"/>
    <property type="project" value="UniProtKB-SubCell"/>
</dbReference>
<comment type="subcellular location">
    <subcellularLocation>
        <location evidence="2">Cell membrane</location>
        <topology evidence="2">Multi-pass membrane protein</topology>
    </subcellularLocation>
</comment>
<dbReference type="GO" id="GO:0046872">
    <property type="term" value="F:metal ion binding"/>
    <property type="evidence" value="ECO:0007669"/>
    <property type="project" value="UniProtKB-KW"/>
</dbReference>
<proteinExistence type="inferred from homology"/>
<evidence type="ECO:0000256" key="4">
    <source>
        <dbReference type="ARBA" id="ARBA00022475"/>
    </source>
</evidence>